<gene>
    <name evidence="2" type="ORF">PQ455_01895</name>
</gene>
<organism evidence="2 3">
    <name type="scientific">Sphingomonas naphthae</name>
    <dbReference type="NCBI Taxonomy" id="1813468"/>
    <lineage>
        <taxon>Bacteria</taxon>
        <taxon>Pseudomonadati</taxon>
        <taxon>Pseudomonadota</taxon>
        <taxon>Alphaproteobacteria</taxon>
        <taxon>Sphingomonadales</taxon>
        <taxon>Sphingomonadaceae</taxon>
        <taxon>Sphingomonas</taxon>
    </lineage>
</organism>
<keyword evidence="1" id="KW-0732">Signal</keyword>
<feature type="signal peptide" evidence="1">
    <location>
        <begin position="1"/>
        <end position="21"/>
    </location>
</feature>
<sequence>MRNTIAAFAVLASAISAPGFAQGQKIVDVIVPPQFVQPSCVKMMAGWEKYNSIEQPADIQSGVVNNSKSRMLVLTKNKAGQYWSVADLAPGESRNFRVNEGTNYAWAMFGGRHNCMKGFSLSNNSPNKFPN</sequence>
<dbReference type="RefSeq" id="WP_273688706.1">
    <property type="nucleotide sequence ID" value="NZ_CP117411.1"/>
</dbReference>
<reference evidence="2 3" key="1">
    <citation type="submission" date="2023-02" db="EMBL/GenBank/DDBJ databases">
        <title>Genome sequence of Sphingomonas naphthae.</title>
        <authorList>
            <person name="Kim S."/>
            <person name="Heo J."/>
            <person name="Kwon S.-W."/>
        </authorList>
    </citation>
    <scope>NUCLEOTIDE SEQUENCE [LARGE SCALE GENOMIC DNA]</scope>
    <source>
        <strain evidence="2 3">KACC 18716</strain>
    </source>
</reference>
<dbReference type="EMBL" id="CP117411">
    <property type="protein sequence ID" value="WCT74011.1"/>
    <property type="molecule type" value="Genomic_DNA"/>
</dbReference>
<dbReference type="Proteomes" id="UP001220395">
    <property type="component" value="Chromosome"/>
</dbReference>
<name>A0ABY7TL93_9SPHN</name>
<evidence type="ECO:0000313" key="2">
    <source>
        <dbReference type="EMBL" id="WCT74011.1"/>
    </source>
</evidence>
<protein>
    <submittedName>
        <fullName evidence="2">Uncharacterized protein</fullName>
    </submittedName>
</protein>
<accession>A0ABY7TL93</accession>
<evidence type="ECO:0000313" key="3">
    <source>
        <dbReference type="Proteomes" id="UP001220395"/>
    </source>
</evidence>
<feature type="chain" id="PRO_5047391316" evidence="1">
    <location>
        <begin position="22"/>
        <end position="131"/>
    </location>
</feature>
<keyword evidence="3" id="KW-1185">Reference proteome</keyword>
<proteinExistence type="predicted"/>
<evidence type="ECO:0000256" key="1">
    <source>
        <dbReference type="SAM" id="SignalP"/>
    </source>
</evidence>